<dbReference type="Proteomes" id="UP001174934">
    <property type="component" value="Unassembled WGS sequence"/>
</dbReference>
<dbReference type="AlphaFoldDB" id="A0AA39XAD6"/>
<comment type="caution">
    <text evidence="1">The sequence shown here is derived from an EMBL/GenBank/DDBJ whole genome shotgun (WGS) entry which is preliminary data.</text>
</comment>
<evidence type="ECO:0000313" key="1">
    <source>
        <dbReference type="EMBL" id="KAK0630287.1"/>
    </source>
</evidence>
<gene>
    <name evidence="1" type="ORF">B0T17DRAFT_528067</name>
</gene>
<keyword evidence="2" id="KW-1185">Reference proteome</keyword>
<dbReference type="EMBL" id="JAULSR010000002">
    <property type="protein sequence ID" value="KAK0630287.1"/>
    <property type="molecule type" value="Genomic_DNA"/>
</dbReference>
<name>A0AA39XAD6_9PEZI</name>
<reference evidence="1" key="1">
    <citation type="submission" date="2023-06" db="EMBL/GenBank/DDBJ databases">
        <title>Genome-scale phylogeny and comparative genomics of the fungal order Sordariales.</title>
        <authorList>
            <consortium name="Lawrence Berkeley National Laboratory"/>
            <person name="Hensen N."/>
            <person name="Bonometti L."/>
            <person name="Westerberg I."/>
            <person name="Brannstrom I.O."/>
            <person name="Guillou S."/>
            <person name="Cros-Aarteil S."/>
            <person name="Calhoun S."/>
            <person name="Haridas S."/>
            <person name="Kuo A."/>
            <person name="Mondo S."/>
            <person name="Pangilinan J."/>
            <person name="Riley R."/>
            <person name="LaButti K."/>
            <person name="Andreopoulos B."/>
            <person name="Lipzen A."/>
            <person name="Chen C."/>
            <person name="Yanf M."/>
            <person name="Daum C."/>
            <person name="Ng V."/>
            <person name="Clum A."/>
            <person name="Steindorff A."/>
            <person name="Ohm R."/>
            <person name="Martin F."/>
            <person name="Silar P."/>
            <person name="Natvig D."/>
            <person name="Lalanne C."/>
            <person name="Gautier V."/>
            <person name="Ament-velasquez S.L."/>
            <person name="Kruys A."/>
            <person name="Hutchinson M.I."/>
            <person name="Powell A.J."/>
            <person name="Barry K."/>
            <person name="Miller A.N."/>
            <person name="Grigoriev I.V."/>
            <person name="Debuchy R."/>
            <person name="Gladieux P."/>
            <person name="Thoren M.H."/>
            <person name="Johannesson H."/>
        </authorList>
    </citation>
    <scope>NUCLEOTIDE SEQUENCE</scope>
    <source>
        <strain evidence="1">SMH3391-2</strain>
    </source>
</reference>
<organism evidence="1 2">
    <name type="scientific">Bombardia bombarda</name>
    <dbReference type="NCBI Taxonomy" id="252184"/>
    <lineage>
        <taxon>Eukaryota</taxon>
        <taxon>Fungi</taxon>
        <taxon>Dikarya</taxon>
        <taxon>Ascomycota</taxon>
        <taxon>Pezizomycotina</taxon>
        <taxon>Sordariomycetes</taxon>
        <taxon>Sordariomycetidae</taxon>
        <taxon>Sordariales</taxon>
        <taxon>Lasiosphaeriaceae</taxon>
        <taxon>Bombardia</taxon>
    </lineage>
</organism>
<sequence length="96" mass="10019">MNSIRYCGSPICVGLPSATTYCNPASLQSASALPVAIIPPTCPPASSGHAVNELTRSSPRAGSQRGADLHMACALVTKRHLTYSTALSPIVLWLIQ</sequence>
<proteinExistence type="predicted"/>
<accession>A0AA39XAD6</accession>
<protein>
    <submittedName>
        <fullName evidence="1">Uncharacterized protein</fullName>
    </submittedName>
</protein>
<evidence type="ECO:0000313" key="2">
    <source>
        <dbReference type="Proteomes" id="UP001174934"/>
    </source>
</evidence>